<dbReference type="AlphaFoldDB" id="A0A1G9F1I1"/>
<reference evidence="6 7" key="1">
    <citation type="submission" date="2016-10" db="EMBL/GenBank/DDBJ databases">
        <authorList>
            <person name="de Groot N.N."/>
        </authorList>
    </citation>
    <scope>NUCLEOTIDE SEQUENCE [LARGE SCALE GENOMIC DNA]</scope>
    <source>
        <strain evidence="6 7">DSM 18346</strain>
    </source>
</reference>
<organism evidence="6 7">
    <name type="scientific">Natronincola ferrireducens</name>
    <dbReference type="NCBI Taxonomy" id="393762"/>
    <lineage>
        <taxon>Bacteria</taxon>
        <taxon>Bacillati</taxon>
        <taxon>Bacillota</taxon>
        <taxon>Clostridia</taxon>
        <taxon>Peptostreptococcales</taxon>
        <taxon>Natronincolaceae</taxon>
        <taxon>Natronincola</taxon>
    </lineage>
</organism>
<dbReference type="SUPFAM" id="SSF53850">
    <property type="entry name" value="Periplasmic binding protein-like II"/>
    <property type="match status" value="1"/>
</dbReference>
<proteinExistence type="inferred from homology"/>
<dbReference type="RefSeq" id="WP_090553610.1">
    <property type="nucleotide sequence ID" value="NZ_FNFP01000004.1"/>
</dbReference>
<dbReference type="Proteomes" id="UP000198718">
    <property type="component" value="Unassembled WGS sequence"/>
</dbReference>
<dbReference type="SUPFAM" id="SSF46785">
    <property type="entry name" value="Winged helix' DNA-binding domain"/>
    <property type="match status" value="1"/>
</dbReference>
<name>A0A1G9F1I1_9FIRM</name>
<gene>
    <name evidence="6" type="ORF">SAMN05660472_02057</name>
</gene>
<dbReference type="STRING" id="393762.SAMN05660472_02057"/>
<dbReference type="Pfam" id="PF03466">
    <property type="entry name" value="LysR_substrate"/>
    <property type="match status" value="1"/>
</dbReference>
<dbReference type="PRINTS" id="PR00039">
    <property type="entry name" value="HTHLYSR"/>
</dbReference>
<dbReference type="InterPro" id="IPR005119">
    <property type="entry name" value="LysR_subst-bd"/>
</dbReference>
<feature type="domain" description="HTH lysR-type" evidence="5">
    <location>
        <begin position="3"/>
        <end position="60"/>
    </location>
</feature>
<evidence type="ECO:0000256" key="4">
    <source>
        <dbReference type="ARBA" id="ARBA00023163"/>
    </source>
</evidence>
<dbReference type="InterPro" id="IPR036388">
    <property type="entry name" value="WH-like_DNA-bd_sf"/>
</dbReference>
<dbReference type="CDD" id="cd05466">
    <property type="entry name" value="PBP2_LTTR_substrate"/>
    <property type="match status" value="1"/>
</dbReference>
<comment type="similarity">
    <text evidence="1">Belongs to the LysR transcriptional regulatory family.</text>
</comment>
<keyword evidence="3 6" id="KW-0238">DNA-binding</keyword>
<sequence>MKVKLDLYKIFCEVAKCQSFSKGAKKLYMTQPAVSQAIMQLERELDIRLFTRTPKGVILTNQGQLLFEHINSAINLIKVGEKKLLESQNLMVGELKIGVGDTISRYFLLPYLEKFHDESPNIKLKIINRTTLELCAMLKSGEIDMAICNLPIKDSSLEIKKCIDVHDIFVCGEKYRDTLKKPLSLEELVSLPLIILESKSNSRQYVEKYMLSKGIKIAPEIELGSHDLLLEFAKINLGIACVIKEFSKDYLKNRMLYEVETTEKIPRRSIGFCFLKSVTLSPSSIKFIEIVKGDIPLG</sequence>
<keyword evidence="2" id="KW-0805">Transcription regulation</keyword>
<evidence type="ECO:0000256" key="1">
    <source>
        <dbReference type="ARBA" id="ARBA00009437"/>
    </source>
</evidence>
<dbReference type="PANTHER" id="PTHR30126">
    <property type="entry name" value="HTH-TYPE TRANSCRIPTIONAL REGULATOR"/>
    <property type="match status" value="1"/>
</dbReference>
<evidence type="ECO:0000313" key="6">
    <source>
        <dbReference type="EMBL" id="SDK82244.1"/>
    </source>
</evidence>
<protein>
    <submittedName>
        <fullName evidence="6">DNA-binding transcriptional regulator, LysR family</fullName>
    </submittedName>
</protein>
<dbReference type="PANTHER" id="PTHR30126:SF64">
    <property type="entry name" value="HTH-TYPE TRANSCRIPTIONAL REGULATOR CITR"/>
    <property type="match status" value="1"/>
</dbReference>
<dbReference type="EMBL" id="FNFP01000004">
    <property type="protein sequence ID" value="SDK82244.1"/>
    <property type="molecule type" value="Genomic_DNA"/>
</dbReference>
<dbReference type="GO" id="GO:0003700">
    <property type="term" value="F:DNA-binding transcription factor activity"/>
    <property type="evidence" value="ECO:0007669"/>
    <property type="project" value="InterPro"/>
</dbReference>
<dbReference type="InterPro" id="IPR000847">
    <property type="entry name" value="LysR_HTH_N"/>
</dbReference>
<keyword evidence="7" id="KW-1185">Reference proteome</keyword>
<dbReference type="Gene3D" id="3.40.190.290">
    <property type="match status" value="1"/>
</dbReference>
<dbReference type="FunFam" id="1.10.10.10:FF:000001">
    <property type="entry name" value="LysR family transcriptional regulator"/>
    <property type="match status" value="1"/>
</dbReference>
<dbReference type="Gene3D" id="1.10.10.10">
    <property type="entry name" value="Winged helix-like DNA-binding domain superfamily/Winged helix DNA-binding domain"/>
    <property type="match status" value="1"/>
</dbReference>
<evidence type="ECO:0000256" key="2">
    <source>
        <dbReference type="ARBA" id="ARBA00023015"/>
    </source>
</evidence>
<dbReference type="InterPro" id="IPR036390">
    <property type="entry name" value="WH_DNA-bd_sf"/>
</dbReference>
<accession>A0A1G9F1I1</accession>
<dbReference type="OrthoDB" id="9778774at2"/>
<dbReference type="GO" id="GO:0000976">
    <property type="term" value="F:transcription cis-regulatory region binding"/>
    <property type="evidence" value="ECO:0007669"/>
    <property type="project" value="TreeGrafter"/>
</dbReference>
<evidence type="ECO:0000256" key="3">
    <source>
        <dbReference type="ARBA" id="ARBA00023125"/>
    </source>
</evidence>
<evidence type="ECO:0000259" key="5">
    <source>
        <dbReference type="PROSITE" id="PS50931"/>
    </source>
</evidence>
<dbReference type="Pfam" id="PF00126">
    <property type="entry name" value="HTH_1"/>
    <property type="match status" value="1"/>
</dbReference>
<evidence type="ECO:0000313" key="7">
    <source>
        <dbReference type="Proteomes" id="UP000198718"/>
    </source>
</evidence>
<dbReference type="PROSITE" id="PS50931">
    <property type="entry name" value="HTH_LYSR"/>
    <property type="match status" value="1"/>
</dbReference>
<keyword evidence="4" id="KW-0804">Transcription</keyword>